<sequence>MILGTWVHVIVLHQYFGDLAAEVTPMHDQTISISEARCGDMTEQQEALSNKWKAAVYNSVTCQQKTSKSTLGLPPT</sequence>
<name>A0A2K2DM97_BRADI</name>
<evidence type="ECO:0000313" key="4">
    <source>
        <dbReference type="Proteomes" id="UP000008810"/>
    </source>
</evidence>
<dbReference type="Proteomes" id="UP000008810">
    <property type="component" value="Chromosome 1"/>
</dbReference>
<evidence type="ECO:0000313" key="3">
    <source>
        <dbReference type="EnsemblPlants" id="PNT75408"/>
    </source>
</evidence>
<evidence type="ECO:0000256" key="1">
    <source>
        <dbReference type="SAM" id="SignalP"/>
    </source>
</evidence>
<gene>
    <name evidence="2" type="ORF">BRADI_1g31992v3</name>
</gene>
<feature type="chain" id="PRO_5036319251" evidence="1">
    <location>
        <begin position="22"/>
        <end position="76"/>
    </location>
</feature>
<reference evidence="3" key="3">
    <citation type="submission" date="2018-08" db="UniProtKB">
        <authorList>
            <consortium name="EnsemblPlants"/>
        </authorList>
    </citation>
    <scope>IDENTIFICATION</scope>
    <source>
        <strain evidence="3">cv. Bd21</strain>
    </source>
</reference>
<reference evidence="2" key="2">
    <citation type="submission" date="2017-06" db="EMBL/GenBank/DDBJ databases">
        <title>WGS assembly of Brachypodium distachyon.</title>
        <authorList>
            <consortium name="The International Brachypodium Initiative"/>
            <person name="Lucas S."/>
            <person name="Harmon-Smith M."/>
            <person name="Lail K."/>
            <person name="Tice H."/>
            <person name="Grimwood J."/>
            <person name="Bruce D."/>
            <person name="Barry K."/>
            <person name="Shu S."/>
            <person name="Lindquist E."/>
            <person name="Wang M."/>
            <person name="Pitluck S."/>
            <person name="Vogel J.P."/>
            <person name="Garvin D.F."/>
            <person name="Mockler T.C."/>
            <person name="Schmutz J."/>
            <person name="Rokhsar D."/>
            <person name="Bevan M.W."/>
        </authorList>
    </citation>
    <scope>NUCLEOTIDE SEQUENCE</scope>
    <source>
        <strain evidence="2">Bd21</strain>
    </source>
</reference>
<dbReference type="Gramene" id="PNT75408">
    <property type="protein sequence ID" value="PNT75408"/>
    <property type="gene ID" value="BRADI_1g31992v3"/>
</dbReference>
<proteinExistence type="predicted"/>
<keyword evidence="1" id="KW-0732">Signal</keyword>
<dbReference type="AlphaFoldDB" id="A0A2K2DM97"/>
<evidence type="ECO:0000313" key="2">
    <source>
        <dbReference type="EMBL" id="PNT75408.1"/>
    </source>
</evidence>
<dbReference type="InParanoid" id="A0A2K2DM97"/>
<feature type="signal peptide" evidence="1">
    <location>
        <begin position="1"/>
        <end position="21"/>
    </location>
</feature>
<keyword evidence="4" id="KW-1185">Reference proteome</keyword>
<reference evidence="2 3" key="1">
    <citation type="journal article" date="2010" name="Nature">
        <title>Genome sequencing and analysis of the model grass Brachypodium distachyon.</title>
        <authorList>
            <consortium name="International Brachypodium Initiative"/>
        </authorList>
    </citation>
    <scope>NUCLEOTIDE SEQUENCE [LARGE SCALE GENOMIC DNA]</scope>
    <source>
        <strain evidence="2 3">Bd21</strain>
    </source>
</reference>
<accession>A0A2K2DM97</accession>
<protein>
    <submittedName>
        <fullName evidence="2 3">Uncharacterized protein</fullName>
    </submittedName>
</protein>
<dbReference type="EnsemblPlants" id="PNT75408">
    <property type="protein sequence ID" value="PNT75408"/>
    <property type="gene ID" value="BRADI_1g31992v3"/>
</dbReference>
<dbReference type="EMBL" id="CM000880">
    <property type="protein sequence ID" value="PNT75408.1"/>
    <property type="molecule type" value="Genomic_DNA"/>
</dbReference>
<organism evidence="2">
    <name type="scientific">Brachypodium distachyon</name>
    <name type="common">Purple false brome</name>
    <name type="synonym">Trachynia distachya</name>
    <dbReference type="NCBI Taxonomy" id="15368"/>
    <lineage>
        <taxon>Eukaryota</taxon>
        <taxon>Viridiplantae</taxon>
        <taxon>Streptophyta</taxon>
        <taxon>Embryophyta</taxon>
        <taxon>Tracheophyta</taxon>
        <taxon>Spermatophyta</taxon>
        <taxon>Magnoliopsida</taxon>
        <taxon>Liliopsida</taxon>
        <taxon>Poales</taxon>
        <taxon>Poaceae</taxon>
        <taxon>BOP clade</taxon>
        <taxon>Pooideae</taxon>
        <taxon>Stipodae</taxon>
        <taxon>Brachypodieae</taxon>
        <taxon>Brachypodium</taxon>
    </lineage>
</organism>